<organism evidence="3 4">
    <name type="scientific">Cinara cedri</name>
    <dbReference type="NCBI Taxonomy" id="506608"/>
    <lineage>
        <taxon>Eukaryota</taxon>
        <taxon>Metazoa</taxon>
        <taxon>Ecdysozoa</taxon>
        <taxon>Arthropoda</taxon>
        <taxon>Hexapoda</taxon>
        <taxon>Insecta</taxon>
        <taxon>Pterygota</taxon>
        <taxon>Neoptera</taxon>
        <taxon>Paraneoptera</taxon>
        <taxon>Hemiptera</taxon>
        <taxon>Sternorrhyncha</taxon>
        <taxon>Aphidomorpha</taxon>
        <taxon>Aphidoidea</taxon>
        <taxon>Aphididae</taxon>
        <taxon>Lachninae</taxon>
        <taxon>Cinara</taxon>
    </lineage>
</organism>
<feature type="compositionally biased region" description="Basic and acidic residues" evidence="1">
    <location>
        <begin position="110"/>
        <end position="121"/>
    </location>
</feature>
<evidence type="ECO:0000256" key="2">
    <source>
        <dbReference type="SAM" id="SignalP"/>
    </source>
</evidence>
<gene>
    <name evidence="3" type="ORF">CINCED_3A018880</name>
</gene>
<protein>
    <submittedName>
        <fullName evidence="3">Uncharacterized protein</fullName>
    </submittedName>
</protein>
<evidence type="ECO:0000256" key="1">
    <source>
        <dbReference type="SAM" id="MobiDB-lite"/>
    </source>
</evidence>
<reference evidence="3 4" key="1">
    <citation type="submission" date="2019-08" db="EMBL/GenBank/DDBJ databases">
        <authorList>
            <person name="Alioto T."/>
            <person name="Alioto T."/>
            <person name="Gomez Garrido J."/>
        </authorList>
    </citation>
    <scope>NUCLEOTIDE SEQUENCE [LARGE SCALE GENOMIC DNA]</scope>
</reference>
<feature type="chain" id="PRO_5023108468" evidence="2">
    <location>
        <begin position="30"/>
        <end position="121"/>
    </location>
</feature>
<feature type="compositionally biased region" description="Basic and acidic residues" evidence="1">
    <location>
        <begin position="36"/>
        <end position="56"/>
    </location>
</feature>
<feature type="compositionally biased region" description="Polar residues" evidence="1">
    <location>
        <begin position="95"/>
        <end position="104"/>
    </location>
</feature>
<name>A0A5E4MEK9_9HEMI</name>
<proteinExistence type="predicted"/>
<dbReference type="EMBL" id="CABPRJ010000500">
    <property type="protein sequence ID" value="VVC29883.1"/>
    <property type="molecule type" value="Genomic_DNA"/>
</dbReference>
<dbReference type="AlphaFoldDB" id="A0A5E4MEK9"/>
<keyword evidence="4" id="KW-1185">Reference proteome</keyword>
<keyword evidence="2" id="KW-0732">Signal</keyword>
<evidence type="ECO:0000313" key="3">
    <source>
        <dbReference type="EMBL" id="VVC29883.1"/>
    </source>
</evidence>
<evidence type="ECO:0000313" key="4">
    <source>
        <dbReference type="Proteomes" id="UP000325440"/>
    </source>
</evidence>
<sequence>MRSYSLTLRITKIIVLSIVTLIVIQQASCTPIPGKSDIKHNCEHDNDDSQNKHSDVKGSNIHTNGRDHWNTATRKISTARKLSSHEYGDGLNNGHGDNSHINRSGSRKTRVNDGKQQKSQC</sequence>
<feature type="region of interest" description="Disordered" evidence="1">
    <location>
        <begin position="31"/>
        <end position="121"/>
    </location>
</feature>
<accession>A0A5E4MEK9</accession>
<feature type="signal peptide" evidence="2">
    <location>
        <begin position="1"/>
        <end position="29"/>
    </location>
</feature>
<dbReference type="Proteomes" id="UP000325440">
    <property type="component" value="Unassembled WGS sequence"/>
</dbReference>